<protein>
    <submittedName>
        <fullName evidence="1">Uncharacterized protein</fullName>
    </submittedName>
</protein>
<dbReference type="Proteomes" id="UP000663879">
    <property type="component" value="Unassembled WGS sequence"/>
</dbReference>
<dbReference type="EMBL" id="CAJNOC010000732">
    <property type="protein sequence ID" value="CAF0797209.1"/>
    <property type="molecule type" value="Genomic_DNA"/>
</dbReference>
<evidence type="ECO:0000313" key="2">
    <source>
        <dbReference type="Proteomes" id="UP000663879"/>
    </source>
</evidence>
<evidence type="ECO:0000313" key="1">
    <source>
        <dbReference type="EMBL" id="CAF0797209.1"/>
    </source>
</evidence>
<dbReference type="AlphaFoldDB" id="A0A813S9P4"/>
<accession>A0A813S9P4</accession>
<name>A0A813S9P4_9BILA</name>
<reference evidence="1" key="1">
    <citation type="submission" date="2021-02" db="EMBL/GenBank/DDBJ databases">
        <authorList>
            <person name="Nowell W R."/>
        </authorList>
    </citation>
    <scope>NUCLEOTIDE SEQUENCE</scope>
    <source>
        <strain evidence="1">Ploen Becks lab</strain>
    </source>
</reference>
<sequence length="68" mass="8016">MISEVVDEDDIMDEDWPLHEHEPNLNIEPATSLVQWNTSYSEKHLDHYAICSLTQSRFKGLHYGQTYH</sequence>
<comment type="caution">
    <text evidence="1">The sequence shown here is derived from an EMBL/GenBank/DDBJ whole genome shotgun (WGS) entry which is preliminary data.</text>
</comment>
<keyword evidence="2" id="KW-1185">Reference proteome</keyword>
<organism evidence="1 2">
    <name type="scientific">Brachionus calyciflorus</name>
    <dbReference type="NCBI Taxonomy" id="104777"/>
    <lineage>
        <taxon>Eukaryota</taxon>
        <taxon>Metazoa</taxon>
        <taxon>Spiralia</taxon>
        <taxon>Gnathifera</taxon>
        <taxon>Rotifera</taxon>
        <taxon>Eurotatoria</taxon>
        <taxon>Monogononta</taxon>
        <taxon>Pseudotrocha</taxon>
        <taxon>Ploima</taxon>
        <taxon>Brachionidae</taxon>
        <taxon>Brachionus</taxon>
    </lineage>
</organism>
<gene>
    <name evidence="1" type="ORF">OXX778_LOCUS6276</name>
</gene>
<proteinExistence type="predicted"/>